<comment type="cofactor">
    <cofactor evidence="8">
        <name>Fe(2+)</name>
        <dbReference type="ChEBI" id="CHEBI:29033"/>
    </cofactor>
    <text evidence="8">Binds 1 Fe(2+) ion per subunit.</text>
</comment>
<evidence type="ECO:0000259" key="9">
    <source>
        <dbReference type="Pfam" id="PF00814"/>
    </source>
</evidence>
<dbReference type="SUPFAM" id="SSF53067">
    <property type="entry name" value="Actin-like ATPase domain"/>
    <property type="match status" value="2"/>
</dbReference>
<protein>
    <recommendedName>
        <fullName evidence="8">tRNA N6-adenosine threonylcarbamoyltransferase</fullName>
        <ecNumber evidence="8">2.3.1.234</ecNumber>
    </recommendedName>
    <alternativeName>
        <fullName evidence="8">N6-L-threonylcarbamoyladenine synthase</fullName>
        <shortName evidence="8">t(6)A synthase</shortName>
    </alternativeName>
    <alternativeName>
        <fullName evidence="8">t(6)A37 threonylcarbamoyladenosine biosynthesis protein TsaD</fullName>
    </alternativeName>
    <alternativeName>
        <fullName evidence="8">tRNA threonylcarbamoyladenosine biosynthesis protein TsaD</fullName>
    </alternativeName>
</protein>
<feature type="binding site" evidence="8">
    <location>
        <position position="111"/>
    </location>
    <ligand>
        <name>Fe cation</name>
        <dbReference type="ChEBI" id="CHEBI:24875"/>
    </ligand>
</feature>
<proteinExistence type="inferred from homology"/>
<dbReference type="InterPro" id="IPR017860">
    <property type="entry name" value="Peptidase_M22_CS"/>
</dbReference>
<comment type="caution">
    <text evidence="10">The sequence shown here is derived from an EMBL/GenBank/DDBJ whole genome shotgun (WGS) entry which is preliminary data.</text>
</comment>
<evidence type="ECO:0000256" key="1">
    <source>
        <dbReference type="ARBA" id="ARBA00022490"/>
    </source>
</evidence>
<reference evidence="10" key="1">
    <citation type="journal article" date="2020" name="mSystems">
        <title>Genome- and Community-Level Interaction Insights into Carbon Utilization and Element Cycling Functions of Hydrothermarchaeota in Hydrothermal Sediment.</title>
        <authorList>
            <person name="Zhou Z."/>
            <person name="Liu Y."/>
            <person name="Xu W."/>
            <person name="Pan J."/>
            <person name="Luo Z.H."/>
            <person name="Li M."/>
        </authorList>
    </citation>
    <scope>NUCLEOTIDE SEQUENCE [LARGE SCALE GENOMIC DNA]</scope>
    <source>
        <strain evidence="10">SpSt-70</strain>
    </source>
</reference>
<dbReference type="PROSITE" id="PS01016">
    <property type="entry name" value="GLYCOPROTEASE"/>
    <property type="match status" value="1"/>
</dbReference>
<feature type="binding site" evidence="8">
    <location>
        <begin position="134"/>
        <end position="138"/>
    </location>
    <ligand>
        <name>substrate</name>
    </ligand>
</feature>
<evidence type="ECO:0000256" key="5">
    <source>
        <dbReference type="ARBA" id="ARBA00023004"/>
    </source>
</evidence>
<comment type="similarity">
    <text evidence="8">Belongs to the KAE1 / TsaD family.</text>
</comment>
<keyword evidence="6 8" id="KW-0012">Acyltransferase</keyword>
<dbReference type="EMBL" id="DTDV01000019">
    <property type="protein sequence ID" value="HGK24149.1"/>
    <property type="molecule type" value="Genomic_DNA"/>
</dbReference>
<dbReference type="FunFam" id="3.30.420.40:FF:000040">
    <property type="entry name" value="tRNA N6-adenosine threonylcarbamoyltransferase"/>
    <property type="match status" value="1"/>
</dbReference>
<dbReference type="InterPro" id="IPR017861">
    <property type="entry name" value="KAE1/TsaD"/>
</dbReference>
<evidence type="ECO:0000256" key="3">
    <source>
        <dbReference type="ARBA" id="ARBA00022694"/>
    </source>
</evidence>
<dbReference type="GO" id="GO:0061711">
    <property type="term" value="F:tRNA N(6)-L-threonylcarbamoyladenine synthase activity"/>
    <property type="evidence" value="ECO:0007669"/>
    <property type="project" value="UniProtKB-EC"/>
</dbReference>
<name>A0A7V3ZJI7_DICTH</name>
<dbReference type="NCBIfam" id="TIGR00329">
    <property type="entry name" value="gcp_kae1"/>
    <property type="match status" value="1"/>
</dbReference>
<evidence type="ECO:0000256" key="4">
    <source>
        <dbReference type="ARBA" id="ARBA00022723"/>
    </source>
</evidence>
<evidence type="ECO:0000256" key="2">
    <source>
        <dbReference type="ARBA" id="ARBA00022679"/>
    </source>
</evidence>
<feature type="domain" description="Gcp-like" evidence="9">
    <location>
        <begin position="23"/>
        <end position="306"/>
    </location>
</feature>
<dbReference type="Gene3D" id="3.30.420.40">
    <property type="match status" value="2"/>
</dbReference>
<dbReference type="Pfam" id="PF00814">
    <property type="entry name" value="TsaD"/>
    <property type="match status" value="1"/>
</dbReference>
<gene>
    <name evidence="8 10" type="primary">tsaD</name>
    <name evidence="10" type="ORF">ENU78_06940</name>
</gene>
<accession>A0A7V3ZJI7</accession>
<dbReference type="NCBIfam" id="TIGR03723">
    <property type="entry name" value="T6A_TsaD_YgjD"/>
    <property type="match status" value="1"/>
</dbReference>
<organism evidence="10">
    <name type="scientific">Dictyoglomus thermophilum</name>
    <dbReference type="NCBI Taxonomy" id="14"/>
    <lineage>
        <taxon>Bacteria</taxon>
        <taxon>Pseudomonadati</taxon>
        <taxon>Dictyoglomota</taxon>
        <taxon>Dictyoglomia</taxon>
        <taxon>Dictyoglomales</taxon>
        <taxon>Dictyoglomaceae</taxon>
        <taxon>Dictyoglomus</taxon>
    </lineage>
</organism>
<feature type="binding site" evidence="8">
    <location>
        <position position="272"/>
    </location>
    <ligand>
        <name>substrate</name>
    </ligand>
</feature>
<keyword evidence="5 8" id="KW-0408">Iron</keyword>
<dbReference type="OMA" id="NAAMIGC"/>
<dbReference type="SMR" id="A0A7V3ZJI7"/>
<dbReference type="InterPro" id="IPR022450">
    <property type="entry name" value="TsaD"/>
</dbReference>
<comment type="function">
    <text evidence="8">Required for the formation of a threonylcarbamoyl group on adenosine at position 37 (t(6)A37) in tRNAs that read codons beginning with adenine. Is involved in the transfer of the threonylcarbamoyl moiety of threonylcarbamoyl-AMP (TC-AMP) to the N6 group of A37, together with TsaE and TsaB. TsaD likely plays a direct catalytic role in this reaction.</text>
</comment>
<feature type="binding site" evidence="8">
    <location>
        <position position="167"/>
    </location>
    <ligand>
        <name>substrate</name>
    </ligand>
</feature>
<dbReference type="FunFam" id="3.30.420.40:FF:000012">
    <property type="entry name" value="tRNA N6-adenosine threonylcarbamoyltransferase"/>
    <property type="match status" value="1"/>
</dbReference>
<comment type="subcellular location">
    <subcellularLocation>
        <location evidence="8">Cytoplasm</location>
    </subcellularLocation>
</comment>
<feature type="binding site" evidence="8">
    <location>
        <position position="184"/>
    </location>
    <ligand>
        <name>substrate</name>
    </ligand>
</feature>
<keyword evidence="2 8" id="KW-0808">Transferase</keyword>
<dbReference type="CDD" id="cd24133">
    <property type="entry name" value="ASKHA_NBD_TsaD_bac"/>
    <property type="match status" value="1"/>
</dbReference>
<dbReference type="EC" id="2.3.1.234" evidence="8"/>
<keyword evidence="4 8" id="KW-0479">Metal-binding</keyword>
<dbReference type="AlphaFoldDB" id="A0A7V3ZJI7"/>
<dbReference type="GO" id="GO:0002949">
    <property type="term" value="P:tRNA threonylcarbamoyladenosine modification"/>
    <property type="evidence" value="ECO:0007669"/>
    <property type="project" value="UniProtKB-UniRule"/>
</dbReference>
<dbReference type="GO" id="GO:0005737">
    <property type="term" value="C:cytoplasm"/>
    <property type="evidence" value="ECO:0007669"/>
    <property type="project" value="UniProtKB-SubCell"/>
</dbReference>
<evidence type="ECO:0000313" key="10">
    <source>
        <dbReference type="EMBL" id="HGK24149.1"/>
    </source>
</evidence>
<dbReference type="InterPro" id="IPR000905">
    <property type="entry name" value="Gcp-like_dom"/>
</dbReference>
<dbReference type="PRINTS" id="PR00789">
    <property type="entry name" value="OSIALOPTASE"/>
</dbReference>
<dbReference type="PANTHER" id="PTHR11735:SF6">
    <property type="entry name" value="TRNA N6-ADENOSINE THREONYLCARBAMOYLTRANSFERASE, MITOCHONDRIAL"/>
    <property type="match status" value="1"/>
</dbReference>
<feature type="binding site" evidence="8">
    <location>
        <position position="300"/>
    </location>
    <ligand>
        <name>Fe cation</name>
        <dbReference type="ChEBI" id="CHEBI:24875"/>
    </ligand>
</feature>
<sequence length="334" mass="36699">MITLGIETSCDETSVSILEDSNKILSNIVSSQVEIHKTFGGVVPEVASRIHVEVLNRLMDLALKEADKDFKDIDLISVTYGPGLIGALWVGITAAKALSLALKKPLVGVNHLEGHIFANFLRDDPPSFPFIALIVSGGHTEYILVEDVGKYRILGQTLDDAAGEAFDKVARILGLNYPGGPEIDRISKTGKSIFSFPKIRCDRELDISFSGIKTAVLYLVRDLKKENKEIPVADIAASFQERVVEELLERAMIALEKFNIKTLVVSGGVASNSYLQKRFKEESQKKGIKLYIPPPYLCTDNGAMIACAGYHLYQKGYKSDLSLEAKPDLLLGER</sequence>
<keyword evidence="1 8" id="KW-0963">Cytoplasm</keyword>
<comment type="catalytic activity">
    <reaction evidence="7 8">
        <text>L-threonylcarbamoyladenylate + adenosine(37) in tRNA = N(6)-L-threonylcarbamoyladenosine(37) in tRNA + AMP + H(+)</text>
        <dbReference type="Rhea" id="RHEA:37059"/>
        <dbReference type="Rhea" id="RHEA-COMP:10162"/>
        <dbReference type="Rhea" id="RHEA-COMP:10163"/>
        <dbReference type="ChEBI" id="CHEBI:15378"/>
        <dbReference type="ChEBI" id="CHEBI:73682"/>
        <dbReference type="ChEBI" id="CHEBI:74411"/>
        <dbReference type="ChEBI" id="CHEBI:74418"/>
        <dbReference type="ChEBI" id="CHEBI:456215"/>
        <dbReference type="EC" id="2.3.1.234"/>
    </reaction>
</comment>
<dbReference type="HAMAP" id="MF_01445">
    <property type="entry name" value="TsaD"/>
    <property type="match status" value="1"/>
</dbReference>
<dbReference type="InterPro" id="IPR043129">
    <property type="entry name" value="ATPase_NBD"/>
</dbReference>
<dbReference type="GO" id="GO:0005506">
    <property type="term" value="F:iron ion binding"/>
    <property type="evidence" value="ECO:0007669"/>
    <property type="project" value="UniProtKB-UniRule"/>
</dbReference>
<evidence type="ECO:0000256" key="7">
    <source>
        <dbReference type="ARBA" id="ARBA00048117"/>
    </source>
</evidence>
<feature type="binding site" evidence="8">
    <location>
        <position position="115"/>
    </location>
    <ligand>
        <name>Fe cation</name>
        <dbReference type="ChEBI" id="CHEBI:24875"/>
    </ligand>
</feature>
<evidence type="ECO:0000256" key="8">
    <source>
        <dbReference type="HAMAP-Rule" id="MF_01445"/>
    </source>
</evidence>
<feature type="binding site" evidence="8">
    <location>
        <position position="180"/>
    </location>
    <ligand>
        <name>substrate</name>
    </ligand>
</feature>
<keyword evidence="3 8" id="KW-0819">tRNA processing</keyword>
<evidence type="ECO:0000256" key="6">
    <source>
        <dbReference type="ARBA" id="ARBA00023315"/>
    </source>
</evidence>
<dbReference type="PANTHER" id="PTHR11735">
    <property type="entry name" value="TRNA N6-ADENOSINE THREONYLCARBAMOYLTRANSFERASE"/>
    <property type="match status" value="1"/>
</dbReference>